<dbReference type="KEGG" id="pej:FYC62_13970"/>
<proteinExistence type="predicted"/>
<keyword evidence="2" id="KW-1185">Reference proteome</keyword>
<accession>A0A5C0VKH9</accession>
<dbReference type="Proteomes" id="UP000323653">
    <property type="component" value="Chromosome"/>
</dbReference>
<protein>
    <submittedName>
        <fullName evidence="1">Type IX secretion system membrane protein PorP/SprF</fullName>
    </submittedName>
</protein>
<evidence type="ECO:0000313" key="2">
    <source>
        <dbReference type="Proteomes" id="UP000323653"/>
    </source>
</evidence>
<reference evidence="1 2" key="1">
    <citation type="submission" date="2019-08" db="EMBL/GenBank/DDBJ databases">
        <title>Pedobacter sp. nov., isolated from Han river, South Korea.</title>
        <authorList>
            <person name="Lee D.-H."/>
            <person name="Kim Y.-S."/>
            <person name="Hwang E.-M."/>
            <person name="Le Tran T.C."/>
            <person name="Cha C.-J."/>
        </authorList>
    </citation>
    <scope>NUCLEOTIDE SEQUENCE [LARGE SCALE GENOMIC DNA]</scope>
    <source>
        <strain evidence="1 2">CJ43</strain>
    </source>
</reference>
<evidence type="ECO:0000313" key="1">
    <source>
        <dbReference type="EMBL" id="QEK52639.1"/>
    </source>
</evidence>
<name>A0A5C0VKH9_9SPHI</name>
<dbReference type="InterPro" id="IPR019861">
    <property type="entry name" value="PorP/SprF_Bacteroidetes"/>
</dbReference>
<dbReference type="Pfam" id="PF11751">
    <property type="entry name" value="PorP_SprF"/>
    <property type="match status" value="1"/>
</dbReference>
<dbReference type="EMBL" id="CP043329">
    <property type="protein sequence ID" value="QEK52639.1"/>
    <property type="molecule type" value="Genomic_DNA"/>
</dbReference>
<dbReference type="NCBIfam" id="TIGR03519">
    <property type="entry name" value="T9SS_PorP_fam"/>
    <property type="match status" value="1"/>
</dbReference>
<gene>
    <name evidence="1" type="ORF">FYC62_13970</name>
</gene>
<sequence length="326" mass="36711">MMSNGLANAQQKPQYTQYILNNYIINPAVTGIENYVDVKFANRKQWAGLQDAPESSYLSVHFPLGKKDERVTPTSFDMTGESFYVYRYQYEYMTSAPHHGLGFVAATDKAGALKQSNFNINYAYHLGLSTHVNLAVGVSVGLSNSNINFDDLKPGEVADQALGNGQVSRLKPDVNVGVWLYSPTYFAGASIQQVLPQSIVFNDDNTYKEAITVPHYFVTAGYKFWFDDYYTFIPSVMLKWLTPLKPTLDYNVKFTFKDKLWLGGSYRKDDAFSGMLGFNISSLVNISYAYDITTSPLNSVSKGTQEIMIGLTLNNKYKVLQPTRFW</sequence>
<dbReference type="AlphaFoldDB" id="A0A5C0VKH9"/>
<organism evidence="1 2">
    <name type="scientific">Pedobacter aquae</name>
    <dbReference type="NCBI Taxonomy" id="2605747"/>
    <lineage>
        <taxon>Bacteria</taxon>
        <taxon>Pseudomonadati</taxon>
        <taxon>Bacteroidota</taxon>
        <taxon>Sphingobacteriia</taxon>
        <taxon>Sphingobacteriales</taxon>
        <taxon>Sphingobacteriaceae</taxon>
        <taxon>Pedobacter</taxon>
    </lineage>
</organism>